<dbReference type="PANTHER" id="PTHR43260:SF1">
    <property type="entry name" value="KSDD-LIKE STEROID DEHYDROGENASE RV0785"/>
    <property type="match status" value="1"/>
</dbReference>
<evidence type="ECO:0000256" key="7">
    <source>
        <dbReference type="SAM" id="Phobius"/>
    </source>
</evidence>
<dbReference type="NCBIfam" id="NF009472">
    <property type="entry name" value="PRK12834.1"/>
    <property type="match status" value="1"/>
</dbReference>
<evidence type="ECO:0000256" key="5">
    <source>
        <dbReference type="ARBA" id="ARBA00023002"/>
    </source>
</evidence>
<dbReference type="RefSeq" id="WP_367919533.1">
    <property type="nucleotide sequence ID" value="NZ_BAABAC010000023.1"/>
</dbReference>
<gene>
    <name evidence="9" type="ORF">ACFQ3F_20845</name>
</gene>
<keyword evidence="6 7" id="KW-0472">Membrane</keyword>
<dbReference type="InterPro" id="IPR014614">
    <property type="entry name" value="KsdD_DH"/>
</dbReference>
<proteinExistence type="predicted"/>
<protein>
    <submittedName>
        <fullName evidence="9">FAD-binding dehydrogenase</fullName>
    </submittedName>
</protein>
<dbReference type="InterPro" id="IPR002293">
    <property type="entry name" value="AA/rel_permease1"/>
</dbReference>
<feature type="transmembrane region" description="Helical" evidence="7">
    <location>
        <begin position="24"/>
        <end position="43"/>
    </location>
</feature>
<reference evidence="10" key="1">
    <citation type="journal article" date="2019" name="Int. J. Syst. Evol. Microbiol.">
        <title>The Global Catalogue of Microorganisms (GCM) 10K type strain sequencing project: providing services to taxonomists for standard genome sequencing and annotation.</title>
        <authorList>
            <consortium name="The Broad Institute Genomics Platform"/>
            <consortium name="The Broad Institute Genome Sequencing Center for Infectious Disease"/>
            <person name="Wu L."/>
            <person name="Ma J."/>
        </authorList>
    </citation>
    <scope>NUCLEOTIDE SEQUENCE [LARGE SCALE GENOMIC DNA]</scope>
    <source>
        <strain evidence="10">CCUG 52478</strain>
    </source>
</reference>
<comment type="caution">
    <text evidence="9">The sequence shown here is derived from an EMBL/GenBank/DDBJ whole genome shotgun (WGS) entry which is preliminary data.</text>
</comment>
<evidence type="ECO:0000256" key="6">
    <source>
        <dbReference type="ARBA" id="ARBA00023136"/>
    </source>
</evidence>
<dbReference type="Proteomes" id="UP001597229">
    <property type="component" value="Unassembled WGS sequence"/>
</dbReference>
<evidence type="ECO:0000256" key="2">
    <source>
        <dbReference type="ARBA" id="ARBA00022630"/>
    </source>
</evidence>
<dbReference type="Gene3D" id="1.20.1740.10">
    <property type="entry name" value="Amino acid/polyamine transporter I"/>
    <property type="match status" value="1"/>
</dbReference>
<keyword evidence="2" id="KW-0285">Flavoprotein</keyword>
<keyword evidence="10" id="KW-1185">Reference proteome</keyword>
<dbReference type="InterPro" id="IPR036188">
    <property type="entry name" value="FAD/NAD-bd_sf"/>
</dbReference>
<dbReference type="SUPFAM" id="SSF51905">
    <property type="entry name" value="FAD/NAD(P)-binding domain"/>
    <property type="match status" value="1"/>
</dbReference>
<evidence type="ECO:0000256" key="3">
    <source>
        <dbReference type="ARBA" id="ARBA00022692"/>
    </source>
</evidence>
<sequence length="818" mass="87294">MLVGAVLVAILGYRQIDIGARVLAVLMSLEVLILVVLAVAVLLQEGTSHVSAQPFAPSEVFAGGMFVLALGAFIGFEGTAIYAEEARDPERTVPRATYVAVGFLALFYGFINWVAVAALGVSGVSDVAASDSFQGLYFQLADSYVGPWAKTTMDLLIVTSILAATVAFHNATSRYLFALGRDRVLPAALGASHPRFRSPSRASLLTTAFSMVLVLITVALDGDPYLHRDTRAATPGDTGCGRLRAVTEGAVDMGFEPDAIVVGAGLAGLVATYEATRAGKRVLVLDQENRANLGGQAFWSLGGLFLVDSPEQRRMGIKDSFELAWQDWQGSAGFDRLAAGDDGVPGQDHWARQWAEAYVRFAATEKRSYLRELGLKVLPFVGWAERGRGDASGHGNSVPRFHLTWGTGPEVVRVFLEPVLEAEAVGLVRFGFRHRVDSLVTDGDAVVGVRGAVLEPSPVERGFASSRVAVDAFALRAPAVVVTTGGIGHNHDLIRANWPVDRLGPAPKHMISGVPAYVDGRGLGIAADAGARLVNSDRMWHYTEGIHNWDPIWPDHAIRIIPGPSSLWFDATGRRLPAPNYPGFDSLGTLATIGATGYDYTWFVLTQSIIEKEFALSGSEQNPDITGKDLRVMLKARLAKGAPAPVERFKTDGLDFVVASSLEELVDGMNDIVTGDSPARGPRLDVEVLRRQIAARDLELDNGFSKDFQLMAVNNARRSRTDKLIRVAKPHKILDPEHGPLIAVRLNILTRKTLGGIATDLSSRAVSATGSVIPGLYAAGEVAGFGGGGVHGYNALEGTFLGGCIFSGRAAGRAIARG</sequence>
<dbReference type="EMBL" id="JBHTLX010000023">
    <property type="protein sequence ID" value="MFD1250254.1"/>
    <property type="molecule type" value="Genomic_DNA"/>
</dbReference>
<feature type="transmembrane region" description="Helical" evidence="7">
    <location>
        <begin position="96"/>
        <end position="121"/>
    </location>
</feature>
<feature type="transmembrane region" description="Helical" evidence="7">
    <location>
        <begin position="55"/>
        <end position="76"/>
    </location>
</feature>
<feature type="transmembrane region" description="Helical" evidence="7">
    <location>
        <begin position="202"/>
        <end position="220"/>
    </location>
</feature>
<dbReference type="Gene3D" id="3.50.50.60">
    <property type="entry name" value="FAD/NAD(P)-binding domain"/>
    <property type="match status" value="1"/>
</dbReference>
<dbReference type="InterPro" id="IPR027477">
    <property type="entry name" value="Succ_DH/fumarate_Rdtase_cat_sf"/>
</dbReference>
<dbReference type="Pfam" id="PF00890">
    <property type="entry name" value="FAD_binding_2"/>
    <property type="match status" value="1"/>
</dbReference>
<evidence type="ECO:0000313" key="10">
    <source>
        <dbReference type="Proteomes" id="UP001597229"/>
    </source>
</evidence>
<dbReference type="Gene3D" id="3.90.700.10">
    <property type="entry name" value="Succinate dehydrogenase/fumarate reductase flavoprotein, catalytic domain"/>
    <property type="match status" value="1"/>
</dbReference>
<evidence type="ECO:0000259" key="8">
    <source>
        <dbReference type="Pfam" id="PF00890"/>
    </source>
</evidence>
<feature type="domain" description="FAD-dependent oxidoreductase 2 FAD-binding" evidence="8">
    <location>
        <begin position="258"/>
        <end position="801"/>
    </location>
</feature>
<evidence type="ECO:0000256" key="1">
    <source>
        <dbReference type="ARBA" id="ARBA00004141"/>
    </source>
</evidence>
<evidence type="ECO:0000313" key="9">
    <source>
        <dbReference type="EMBL" id="MFD1250254.1"/>
    </source>
</evidence>
<name>A0ABW3W4W8_9ACTN</name>
<dbReference type="Pfam" id="PF13520">
    <property type="entry name" value="AA_permease_2"/>
    <property type="match status" value="1"/>
</dbReference>
<keyword evidence="4 7" id="KW-1133">Transmembrane helix</keyword>
<dbReference type="InterPro" id="IPR003953">
    <property type="entry name" value="FAD-dep_OxRdtase_2_FAD-bd"/>
</dbReference>
<evidence type="ECO:0000256" key="4">
    <source>
        <dbReference type="ARBA" id="ARBA00022989"/>
    </source>
</evidence>
<keyword evidence="3 7" id="KW-0812">Transmembrane</keyword>
<dbReference type="PANTHER" id="PTHR43260">
    <property type="entry name" value="3-KETOSTEROID-DELTA-1-DEHYDROGENASE"/>
    <property type="match status" value="1"/>
</dbReference>
<keyword evidence="5" id="KW-0560">Oxidoreductase</keyword>
<comment type="subcellular location">
    <subcellularLocation>
        <location evidence="1">Membrane</location>
        <topology evidence="1">Multi-pass membrane protein</topology>
    </subcellularLocation>
</comment>
<organism evidence="9 10">
    <name type="scientific">Nocardioides ginsengisoli</name>
    <dbReference type="NCBI Taxonomy" id="363868"/>
    <lineage>
        <taxon>Bacteria</taxon>
        <taxon>Bacillati</taxon>
        <taxon>Actinomycetota</taxon>
        <taxon>Actinomycetes</taxon>
        <taxon>Propionibacteriales</taxon>
        <taxon>Nocardioidaceae</taxon>
        <taxon>Nocardioides</taxon>
    </lineage>
</organism>
<accession>A0ABW3W4W8</accession>